<accession>A0A0F9PN42</accession>
<dbReference type="PANTHER" id="PTHR23416">
    <property type="entry name" value="SIALIC ACID SYNTHASE-RELATED"/>
    <property type="match status" value="1"/>
</dbReference>
<dbReference type="InterPro" id="IPR011004">
    <property type="entry name" value="Trimer_LpxA-like_sf"/>
</dbReference>
<dbReference type="InterPro" id="IPR001451">
    <property type="entry name" value="Hexapep"/>
</dbReference>
<dbReference type="SUPFAM" id="SSF51161">
    <property type="entry name" value="Trimeric LpxA-like enzymes"/>
    <property type="match status" value="1"/>
</dbReference>
<name>A0A0F9PN42_9ZZZZ</name>
<dbReference type="EMBL" id="LAZR01005144">
    <property type="protein sequence ID" value="KKN02481.1"/>
    <property type="molecule type" value="Genomic_DNA"/>
</dbReference>
<evidence type="ECO:0008006" key="2">
    <source>
        <dbReference type="Google" id="ProtNLM"/>
    </source>
</evidence>
<proteinExistence type="predicted"/>
<gene>
    <name evidence="1" type="ORF">LCGC14_1117250</name>
</gene>
<dbReference type="Gene3D" id="2.160.10.10">
    <property type="entry name" value="Hexapeptide repeat proteins"/>
    <property type="match status" value="1"/>
</dbReference>
<dbReference type="AlphaFoldDB" id="A0A0F9PN42"/>
<organism evidence="1">
    <name type="scientific">marine sediment metagenome</name>
    <dbReference type="NCBI Taxonomy" id="412755"/>
    <lineage>
        <taxon>unclassified sequences</taxon>
        <taxon>metagenomes</taxon>
        <taxon>ecological metagenomes</taxon>
    </lineage>
</organism>
<comment type="caution">
    <text evidence="1">The sequence shown here is derived from an EMBL/GenBank/DDBJ whole genome shotgun (WGS) entry which is preliminary data.</text>
</comment>
<protein>
    <recommendedName>
        <fullName evidence="2">Maltose/galactoside acetyltransferase domain-containing protein</fullName>
    </recommendedName>
</protein>
<dbReference type="InterPro" id="IPR051159">
    <property type="entry name" value="Hexapeptide_acetyltransf"/>
</dbReference>
<dbReference type="Pfam" id="PF00132">
    <property type="entry name" value="Hexapep"/>
    <property type="match status" value="1"/>
</dbReference>
<reference evidence="1" key="1">
    <citation type="journal article" date="2015" name="Nature">
        <title>Complex archaea that bridge the gap between prokaryotes and eukaryotes.</title>
        <authorList>
            <person name="Spang A."/>
            <person name="Saw J.H."/>
            <person name="Jorgensen S.L."/>
            <person name="Zaremba-Niedzwiedzka K."/>
            <person name="Martijn J."/>
            <person name="Lind A.E."/>
            <person name="van Eijk R."/>
            <person name="Schleper C."/>
            <person name="Guy L."/>
            <person name="Ettema T.J."/>
        </authorList>
    </citation>
    <scope>NUCLEOTIDE SEQUENCE</scope>
</reference>
<sequence>MNNIHESSVVDGQIDGVNPQLVTIGKYCVVGSRSALLTHCPIRGAKPVVLSNYVWIGYGVLILPGVTIGECCVVGAGSVVTKDVPGGSVVAGNPARVLRLLTNEEKRLLVHNLKNGLPMGKS</sequence>
<evidence type="ECO:0000313" key="1">
    <source>
        <dbReference type="EMBL" id="KKN02481.1"/>
    </source>
</evidence>